<proteinExistence type="predicted"/>
<evidence type="ECO:0000313" key="2">
    <source>
        <dbReference type="EMBL" id="KAK5859254.1"/>
    </source>
</evidence>
<reference evidence="2 3" key="1">
    <citation type="journal article" date="2023" name="Genes (Basel)">
        <title>Chromosome-Level Genome Assembly and Circadian Gene Repertoire of the Patagonia Blennie Eleginops maclovinus-The Closest Ancestral Proxy of Antarctic Cryonotothenioids.</title>
        <authorList>
            <person name="Cheng C.C."/>
            <person name="Rivera-Colon A.G."/>
            <person name="Minhas B.F."/>
            <person name="Wilson L."/>
            <person name="Rayamajhi N."/>
            <person name="Vargas-Chacoff L."/>
            <person name="Catchen J.M."/>
        </authorList>
    </citation>
    <scope>NUCLEOTIDE SEQUENCE [LARGE SCALE GENOMIC DNA]</scope>
    <source>
        <strain evidence="2">JMC-PN-2008</strain>
    </source>
</reference>
<sequence length="68" mass="7484">MWEAVLKQQQAAGFVPDCHGTSPINPPTPRPPHSHRPQPLLPPFLPPKLNDRWGNPISEGLHQGSPPI</sequence>
<dbReference type="Proteomes" id="UP001346869">
    <property type="component" value="Unassembled WGS sequence"/>
</dbReference>
<evidence type="ECO:0000313" key="3">
    <source>
        <dbReference type="Proteomes" id="UP001346869"/>
    </source>
</evidence>
<protein>
    <submittedName>
        <fullName evidence="2">Uncharacterized protein</fullName>
    </submittedName>
</protein>
<reference evidence="2 3" key="2">
    <citation type="journal article" date="2023" name="Mol. Biol. Evol.">
        <title>Genomics of Secondarily Temperate Adaptation in the Only Non-Antarctic Icefish.</title>
        <authorList>
            <person name="Rivera-Colon A.G."/>
            <person name="Rayamajhi N."/>
            <person name="Minhas B.F."/>
            <person name="Madrigal G."/>
            <person name="Bilyk K.T."/>
            <person name="Yoon V."/>
            <person name="Hune M."/>
            <person name="Gregory S."/>
            <person name="Cheng C.H.C."/>
            <person name="Catchen J.M."/>
        </authorList>
    </citation>
    <scope>NUCLEOTIDE SEQUENCE [LARGE SCALE GENOMIC DNA]</scope>
    <source>
        <strain evidence="2">JMC-PN-2008</strain>
    </source>
</reference>
<name>A0AAN7XES0_ELEMC</name>
<dbReference type="EMBL" id="JAUZQC010000015">
    <property type="protein sequence ID" value="KAK5859254.1"/>
    <property type="molecule type" value="Genomic_DNA"/>
</dbReference>
<accession>A0AAN7XES0</accession>
<feature type="region of interest" description="Disordered" evidence="1">
    <location>
        <begin position="1"/>
        <end position="68"/>
    </location>
</feature>
<organism evidence="2 3">
    <name type="scientific">Eleginops maclovinus</name>
    <name type="common">Patagonian blennie</name>
    <name type="synonym">Eleginus maclovinus</name>
    <dbReference type="NCBI Taxonomy" id="56733"/>
    <lineage>
        <taxon>Eukaryota</taxon>
        <taxon>Metazoa</taxon>
        <taxon>Chordata</taxon>
        <taxon>Craniata</taxon>
        <taxon>Vertebrata</taxon>
        <taxon>Euteleostomi</taxon>
        <taxon>Actinopterygii</taxon>
        <taxon>Neopterygii</taxon>
        <taxon>Teleostei</taxon>
        <taxon>Neoteleostei</taxon>
        <taxon>Acanthomorphata</taxon>
        <taxon>Eupercaria</taxon>
        <taxon>Perciformes</taxon>
        <taxon>Notothenioidei</taxon>
        <taxon>Eleginopidae</taxon>
        <taxon>Eleginops</taxon>
    </lineage>
</organism>
<keyword evidence="3" id="KW-1185">Reference proteome</keyword>
<evidence type="ECO:0000256" key="1">
    <source>
        <dbReference type="SAM" id="MobiDB-lite"/>
    </source>
</evidence>
<gene>
    <name evidence="2" type="ORF">PBY51_003335</name>
</gene>
<dbReference type="AlphaFoldDB" id="A0AAN7XES0"/>
<comment type="caution">
    <text evidence="2">The sequence shown here is derived from an EMBL/GenBank/DDBJ whole genome shotgun (WGS) entry which is preliminary data.</text>
</comment>